<evidence type="ECO:0000256" key="3">
    <source>
        <dbReference type="ARBA" id="ARBA00022741"/>
    </source>
</evidence>
<comment type="similarity">
    <text evidence="1">Belongs to the ABC transporter superfamily.</text>
</comment>
<dbReference type="GO" id="GO:0016887">
    <property type="term" value="F:ATP hydrolysis activity"/>
    <property type="evidence" value="ECO:0007669"/>
    <property type="project" value="InterPro"/>
</dbReference>
<evidence type="ECO:0000256" key="1">
    <source>
        <dbReference type="ARBA" id="ARBA00005417"/>
    </source>
</evidence>
<evidence type="ECO:0000256" key="4">
    <source>
        <dbReference type="ARBA" id="ARBA00022840"/>
    </source>
</evidence>
<dbReference type="Proteomes" id="UP000009062">
    <property type="component" value="Chromosome"/>
</dbReference>
<dbReference type="KEGG" id="pog:Pogu_1062"/>
<dbReference type="PROSITE" id="PS50893">
    <property type="entry name" value="ABC_TRANSPORTER_2"/>
    <property type="match status" value="1"/>
</dbReference>
<dbReference type="InterPro" id="IPR027417">
    <property type="entry name" value="P-loop_NTPase"/>
</dbReference>
<accession>H6Q8K7</accession>
<dbReference type="PANTHER" id="PTHR43117:SF4">
    <property type="entry name" value="OSMOPROTECTANT IMPORT ATP-BINDING PROTEIN OSMV"/>
    <property type="match status" value="1"/>
</dbReference>
<dbReference type="InterPro" id="IPR003439">
    <property type="entry name" value="ABC_transporter-like_ATP-bd"/>
</dbReference>
<keyword evidence="3" id="KW-0547">Nucleotide-binding</keyword>
<dbReference type="InterPro" id="IPR003593">
    <property type="entry name" value="AAA+_ATPase"/>
</dbReference>
<dbReference type="HOGENOM" id="CLU_749287_0_0_2"/>
<dbReference type="Gene3D" id="3.40.50.300">
    <property type="entry name" value="P-loop containing nucleotide triphosphate hydrolases"/>
    <property type="match status" value="4"/>
</dbReference>
<dbReference type="EMBL" id="CP003316">
    <property type="protein sequence ID" value="AFA39089.1"/>
    <property type="molecule type" value="Genomic_DNA"/>
</dbReference>
<keyword evidence="2" id="KW-0813">Transport</keyword>
<dbReference type="InterPro" id="IPR003959">
    <property type="entry name" value="ATPase_AAA_core"/>
</dbReference>
<proteinExistence type="inferred from homology"/>
<name>H6Q8K7_PYROT</name>
<feature type="domain" description="ABC transporter" evidence="5">
    <location>
        <begin position="2"/>
        <end position="197"/>
    </location>
</feature>
<dbReference type="Pfam" id="PF00005">
    <property type="entry name" value="ABC_tran"/>
    <property type="match status" value="1"/>
</dbReference>
<dbReference type="STRING" id="698757.Pogu_1062"/>
<dbReference type="GO" id="GO:0005524">
    <property type="term" value="F:ATP binding"/>
    <property type="evidence" value="ECO:0007669"/>
    <property type="project" value="UniProtKB-KW"/>
</dbReference>
<keyword evidence="7" id="KW-1185">Reference proteome</keyword>
<reference evidence="6 7" key="1">
    <citation type="journal article" date="2012" name="Stand. Genomic Sci.">
        <title>Complete genome sequence of Pyrobaculum oguniense.</title>
        <authorList>
            <person name="Bernick D.L."/>
            <person name="Karplus K."/>
            <person name="Lui L.M."/>
            <person name="Coker J.K."/>
            <person name="Murphy J.N."/>
            <person name="Chan P.P."/>
            <person name="Cozen A.E."/>
            <person name="Lowe T.M."/>
        </authorList>
    </citation>
    <scope>NUCLEOTIDE SEQUENCE [LARGE SCALE GENOMIC DNA]</scope>
    <source>
        <strain evidence="6 7">TE7</strain>
    </source>
</reference>
<protein>
    <submittedName>
        <fullName evidence="6">ABC-type cobalt transport system, ATPase component</fullName>
    </submittedName>
</protein>
<evidence type="ECO:0000313" key="6">
    <source>
        <dbReference type="EMBL" id="AFA39089.1"/>
    </source>
</evidence>
<sequence length="366" mass="39917">MIRAKCLTVYAGDSPVVRCADFEVKPGELAVLFGPTGGGKSSIVKAMAGIYRWTGSLEMPRSYFIFQDVEANLLFAYTDEELATVSCRSYAERRPIAELSMGQRQLLAVRLALESDAEAVAFDEPLAFLDPASALEVARAIARLAELGKAVLVSEHRLEFFLEADKFYLVDRAVMPADLEEVLLEGARGGYGPYFTRAQRRLIAPPQAEGCPVRILGRDYPPGSKIALMGPVGSGKTYTLMALAGVYKKNGVGGCKPVGFVPQNPYLYYGDVDLSRAPRALLEELGISPASSPLRLSYGQARLLAVLWEMWRRPRLLLVDEPTAGVDRGYSEALGEAIASYGGTVVFATHDPVFAERYAQYKVRVG</sequence>
<dbReference type="AlphaFoldDB" id="H6Q8K7"/>
<dbReference type="Pfam" id="PF13304">
    <property type="entry name" value="AAA_21"/>
    <property type="match status" value="1"/>
</dbReference>
<dbReference type="PANTHER" id="PTHR43117">
    <property type="entry name" value="OSMOPROTECTANT IMPORT ATP-BINDING PROTEIN OSMV"/>
    <property type="match status" value="1"/>
</dbReference>
<evidence type="ECO:0000259" key="5">
    <source>
        <dbReference type="PROSITE" id="PS50893"/>
    </source>
</evidence>
<evidence type="ECO:0000313" key="7">
    <source>
        <dbReference type="Proteomes" id="UP000009062"/>
    </source>
</evidence>
<organism evidence="6 7">
    <name type="scientific">Pyrobaculum oguniense (strain DSM 13380 / JCM 10595 / TE7)</name>
    <dbReference type="NCBI Taxonomy" id="698757"/>
    <lineage>
        <taxon>Archaea</taxon>
        <taxon>Thermoproteota</taxon>
        <taxon>Thermoprotei</taxon>
        <taxon>Thermoproteales</taxon>
        <taxon>Thermoproteaceae</taxon>
        <taxon>Pyrobaculum</taxon>
    </lineage>
</organism>
<dbReference type="SMART" id="SM00382">
    <property type="entry name" value="AAA"/>
    <property type="match status" value="2"/>
</dbReference>
<evidence type="ECO:0000256" key="2">
    <source>
        <dbReference type="ARBA" id="ARBA00022448"/>
    </source>
</evidence>
<dbReference type="SUPFAM" id="SSF52540">
    <property type="entry name" value="P-loop containing nucleoside triphosphate hydrolases"/>
    <property type="match status" value="2"/>
</dbReference>
<gene>
    <name evidence="6" type="ordered locus">Pogu_1062</name>
</gene>
<keyword evidence="4" id="KW-0067">ATP-binding</keyword>
<dbReference type="eggNOG" id="arCOG00185">
    <property type="taxonomic scope" value="Archaea"/>
</dbReference>